<dbReference type="PANTHER" id="PTHR11469">
    <property type="entry name" value="GLUCOSE-6-PHOSPHATE ISOMERASE"/>
    <property type="match status" value="1"/>
</dbReference>
<dbReference type="UniPathway" id="UPA00109">
    <property type="reaction ID" value="UER00181"/>
</dbReference>
<dbReference type="UniPathway" id="UPA00138"/>
<keyword evidence="4 8" id="KW-0963">Cytoplasm</keyword>
<dbReference type="PROSITE" id="PS51463">
    <property type="entry name" value="P_GLUCOSE_ISOMERASE_3"/>
    <property type="match status" value="1"/>
</dbReference>
<keyword evidence="3 8" id="KW-0312">Gluconeogenesis</keyword>
<feature type="active site" evidence="8">
    <location>
        <position position="425"/>
    </location>
</feature>
<organism evidence="10 11">
    <name type="scientific">Prevotella denticola</name>
    <dbReference type="NCBI Taxonomy" id="28129"/>
    <lineage>
        <taxon>Bacteria</taxon>
        <taxon>Pseudomonadati</taxon>
        <taxon>Bacteroidota</taxon>
        <taxon>Bacteroidia</taxon>
        <taxon>Bacteroidales</taxon>
        <taxon>Prevotellaceae</taxon>
        <taxon>Prevotella</taxon>
    </lineage>
</organism>
<gene>
    <name evidence="10" type="primary">pgiB</name>
    <name evidence="8" type="synonym">pgi</name>
    <name evidence="10" type="ORF">NCTC13067_00430</name>
</gene>
<dbReference type="Pfam" id="PF00342">
    <property type="entry name" value="PGI"/>
    <property type="match status" value="1"/>
</dbReference>
<reference evidence="10 11" key="1">
    <citation type="submission" date="2018-06" db="EMBL/GenBank/DDBJ databases">
        <authorList>
            <consortium name="Pathogen Informatics"/>
            <person name="Doyle S."/>
        </authorList>
    </citation>
    <scope>NUCLEOTIDE SEQUENCE [LARGE SCALE GENOMIC DNA]</scope>
    <source>
        <strain evidence="10 11">NCTC13067</strain>
    </source>
</reference>
<evidence type="ECO:0000256" key="3">
    <source>
        <dbReference type="ARBA" id="ARBA00022432"/>
    </source>
</evidence>
<evidence type="ECO:0000256" key="1">
    <source>
        <dbReference type="ARBA" id="ARBA00004926"/>
    </source>
</evidence>
<evidence type="ECO:0000256" key="6">
    <source>
        <dbReference type="ARBA" id="ARBA00023235"/>
    </source>
</evidence>
<dbReference type="GO" id="GO:0006094">
    <property type="term" value="P:gluconeogenesis"/>
    <property type="evidence" value="ECO:0007669"/>
    <property type="project" value="UniProtKB-UniRule"/>
</dbReference>
<comment type="pathway">
    <text evidence="1 8 9">Carbohydrate degradation; glycolysis; D-glyceraldehyde 3-phosphate and glycerone phosphate from D-glucose: step 2/4.</text>
</comment>
<dbReference type="InterPro" id="IPR001672">
    <property type="entry name" value="G6P_Isomerase"/>
</dbReference>
<evidence type="ECO:0000256" key="4">
    <source>
        <dbReference type="ARBA" id="ARBA00022490"/>
    </source>
</evidence>
<comment type="similarity">
    <text evidence="2 8 9">Belongs to the GPI family.</text>
</comment>
<dbReference type="GO" id="GO:0005829">
    <property type="term" value="C:cytosol"/>
    <property type="evidence" value="ECO:0007669"/>
    <property type="project" value="TreeGrafter"/>
</dbReference>
<dbReference type="InterPro" id="IPR035476">
    <property type="entry name" value="SIS_PGI_1"/>
</dbReference>
<evidence type="ECO:0000256" key="7">
    <source>
        <dbReference type="ARBA" id="ARBA00029321"/>
    </source>
</evidence>
<dbReference type="GO" id="GO:0048029">
    <property type="term" value="F:monosaccharide binding"/>
    <property type="evidence" value="ECO:0007669"/>
    <property type="project" value="TreeGrafter"/>
</dbReference>
<dbReference type="NCBIfam" id="NF010697">
    <property type="entry name" value="PRK14097.1"/>
    <property type="match status" value="1"/>
</dbReference>
<dbReference type="GO" id="GO:0004347">
    <property type="term" value="F:glucose-6-phosphate isomerase activity"/>
    <property type="evidence" value="ECO:0007669"/>
    <property type="project" value="UniProtKB-UniRule"/>
</dbReference>
<dbReference type="AlphaFoldDB" id="A0A379E375"/>
<comment type="pathway">
    <text evidence="8">Carbohydrate biosynthesis; gluconeogenesis.</text>
</comment>
<keyword evidence="5 8" id="KW-0324">Glycolysis</keyword>
<evidence type="ECO:0000256" key="5">
    <source>
        <dbReference type="ARBA" id="ARBA00023152"/>
    </source>
</evidence>
<dbReference type="HAMAP" id="MF_00473">
    <property type="entry name" value="G6P_isomerase"/>
    <property type="match status" value="1"/>
</dbReference>
<dbReference type="EC" id="5.3.1.9" evidence="8"/>
<evidence type="ECO:0000313" key="11">
    <source>
        <dbReference type="Proteomes" id="UP000255469"/>
    </source>
</evidence>
<dbReference type="CDD" id="cd05016">
    <property type="entry name" value="SIS_PGI_2"/>
    <property type="match status" value="1"/>
</dbReference>
<evidence type="ECO:0000256" key="9">
    <source>
        <dbReference type="RuleBase" id="RU000612"/>
    </source>
</evidence>
<evidence type="ECO:0000256" key="2">
    <source>
        <dbReference type="ARBA" id="ARBA00006604"/>
    </source>
</evidence>
<dbReference type="EMBL" id="UGTM01000001">
    <property type="protein sequence ID" value="SUB86781.1"/>
    <property type="molecule type" value="Genomic_DNA"/>
</dbReference>
<protein>
    <recommendedName>
        <fullName evidence="8">Glucose-6-phosphate isomerase</fullName>
        <shortName evidence="8">GPI</shortName>
        <ecNumber evidence="8">5.3.1.9</ecNumber>
    </recommendedName>
    <alternativeName>
        <fullName evidence="8">Phosphoglucose isomerase</fullName>
        <shortName evidence="8">PGI</shortName>
    </alternativeName>
    <alternativeName>
        <fullName evidence="8">Phosphohexose isomerase</fullName>
        <shortName evidence="8">PHI</shortName>
    </alternativeName>
</protein>
<comment type="caution">
    <text evidence="8">Lacks conserved residue(s) required for the propagation of feature annotation.</text>
</comment>
<comment type="subcellular location">
    <subcellularLocation>
        <location evidence="8">Cytoplasm</location>
    </subcellularLocation>
</comment>
<proteinExistence type="inferred from homology"/>
<dbReference type="GO" id="GO:0097367">
    <property type="term" value="F:carbohydrate derivative binding"/>
    <property type="evidence" value="ECO:0007669"/>
    <property type="project" value="InterPro"/>
</dbReference>
<name>A0A379E375_9BACT</name>
<dbReference type="Proteomes" id="UP000255469">
    <property type="component" value="Unassembled WGS sequence"/>
</dbReference>
<comment type="function">
    <text evidence="8">Catalyzes the reversible isomerization of glucose-6-phosphate to fructose-6-phosphate.</text>
</comment>
<dbReference type="SUPFAM" id="SSF53697">
    <property type="entry name" value="SIS domain"/>
    <property type="match status" value="1"/>
</dbReference>
<comment type="catalytic activity">
    <reaction evidence="7 8 9">
        <text>alpha-D-glucose 6-phosphate = beta-D-fructose 6-phosphate</text>
        <dbReference type="Rhea" id="RHEA:11816"/>
        <dbReference type="ChEBI" id="CHEBI:57634"/>
        <dbReference type="ChEBI" id="CHEBI:58225"/>
        <dbReference type="EC" id="5.3.1.9"/>
    </reaction>
</comment>
<dbReference type="FunFam" id="3.40.50.10490:FF:000016">
    <property type="entry name" value="Glucose-6-phosphate isomerase"/>
    <property type="match status" value="1"/>
</dbReference>
<dbReference type="Gene3D" id="3.40.50.10490">
    <property type="entry name" value="Glucose-6-phosphate isomerase like protein, domain 1"/>
    <property type="match status" value="2"/>
</dbReference>
<dbReference type="InterPro" id="IPR035482">
    <property type="entry name" value="SIS_PGI_2"/>
</dbReference>
<evidence type="ECO:0000313" key="10">
    <source>
        <dbReference type="EMBL" id="SUB86781.1"/>
    </source>
</evidence>
<dbReference type="GeneID" id="66710373"/>
<accession>A0A379E375</accession>
<dbReference type="PANTHER" id="PTHR11469:SF1">
    <property type="entry name" value="GLUCOSE-6-PHOSPHATE ISOMERASE"/>
    <property type="match status" value="1"/>
</dbReference>
<feature type="active site" description="Proton donor" evidence="8">
    <location>
        <position position="290"/>
    </location>
</feature>
<dbReference type="FunFam" id="3.40.50.10490:FF:000015">
    <property type="entry name" value="Glucose-6-phosphate isomerase"/>
    <property type="match status" value="1"/>
</dbReference>
<dbReference type="RefSeq" id="WP_025068057.1">
    <property type="nucleotide sequence ID" value="NZ_CAJPSO010000011.1"/>
</dbReference>
<keyword evidence="6 8" id="KW-0413">Isomerase</keyword>
<dbReference type="CDD" id="cd05015">
    <property type="entry name" value="SIS_PGI_1"/>
    <property type="match status" value="1"/>
</dbReference>
<dbReference type="GO" id="GO:0051156">
    <property type="term" value="P:glucose 6-phosphate metabolic process"/>
    <property type="evidence" value="ECO:0007669"/>
    <property type="project" value="TreeGrafter"/>
</dbReference>
<evidence type="ECO:0000256" key="8">
    <source>
        <dbReference type="HAMAP-Rule" id="MF_00473"/>
    </source>
</evidence>
<dbReference type="GO" id="GO:0006096">
    <property type="term" value="P:glycolytic process"/>
    <property type="evidence" value="ECO:0007669"/>
    <property type="project" value="UniProtKB-UniRule"/>
</dbReference>
<dbReference type="InterPro" id="IPR018189">
    <property type="entry name" value="Phosphoglucose_isomerase_CS"/>
</dbReference>
<sequence>MESIKLDISKAAQFLNPGAVEAYAPHVAAAQEALEKATCPGNDFLGWLHLPSSITPEFLGQIQAVADTLREKCEVVVVAGIGGSYLGARAVIEALGNSFAWLVNDKKNPTILFAGNNIGEDYLAELTAYLKGKKFGVINISKSGTTTETALAFRLLKKQCEDQLGKEAAREVIVAITDEHKGAARAAATKEGYKTFIIPDNVGGRFSVLTPVGLLPIAVAGFDVKKLVEGAQQMEKETANDVPFASNIAARYAAVRQGLYSQAGKKIEIVANFQPKLHFFAEWWKQLYGESEGKDHKGIFPAACDFTTDLHSMGQWIQQGERSIFETVISVEQPNAKLLFPHDDENLDGLNFLEGKRVDEVNKMAELGTRLAHVDGGVPNIRISVPALNEYYLGQLIYFFEKACGISGLVQEVNPFNQPGVEAYKKNMFALLNKPGYEAESKAIQERLTKEK</sequence>
<dbReference type="InterPro" id="IPR046348">
    <property type="entry name" value="SIS_dom_sf"/>
</dbReference>
<dbReference type="PROSITE" id="PS00765">
    <property type="entry name" value="P_GLUCOSE_ISOMERASE_1"/>
    <property type="match status" value="1"/>
</dbReference>
<dbReference type="PRINTS" id="PR00662">
    <property type="entry name" value="G6PISOMERASE"/>
</dbReference>